<evidence type="ECO:0000256" key="17">
    <source>
        <dbReference type="ARBA" id="ARBA00033321"/>
    </source>
</evidence>
<keyword evidence="15" id="KW-0464">Manganese</keyword>
<feature type="transmembrane region" description="Helical" evidence="18">
    <location>
        <begin position="106"/>
        <end position="126"/>
    </location>
</feature>
<proteinExistence type="predicted"/>
<evidence type="ECO:0000256" key="6">
    <source>
        <dbReference type="ARBA" id="ARBA00022475"/>
    </source>
</evidence>
<dbReference type="GO" id="GO:0005886">
    <property type="term" value="C:plasma membrane"/>
    <property type="evidence" value="ECO:0007669"/>
    <property type="project" value="UniProtKB-SubCell"/>
</dbReference>
<comment type="subcellular location">
    <subcellularLocation>
        <location evidence="3">Cell inner membrane</location>
        <topology evidence="3">Multi-pass membrane protein</topology>
    </subcellularLocation>
</comment>
<evidence type="ECO:0000256" key="9">
    <source>
        <dbReference type="ARBA" id="ARBA00022679"/>
    </source>
</evidence>
<evidence type="ECO:0000256" key="1">
    <source>
        <dbReference type="ARBA" id="ARBA00000958"/>
    </source>
</evidence>
<evidence type="ECO:0000256" key="5">
    <source>
        <dbReference type="ARBA" id="ARBA00015623"/>
    </source>
</evidence>
<evidence type="ECO:0000313" key="19">
    <source>
        <dbReference type="EMBL" id="RRC96216.1"/>
    </source>
</evidence>
<dbReference type="AlphaFoldDB" id="A0A3P1SGS5"/>
<keyword evidence="20" id="KW-1185">Reference proteome</keyword>
<evidence type="ECO:0000256" key="8">
    <source>
        <dbReference type="ARBA" id="ARBA00022519"/>
    </source>
</evidence>
<keyword evidence="7" id="KW-0444">Lipid biosynthesis</keyword>
<dbReference type="GO" id="GO:0050520">
    <property type="term" value="F:phosphatidylcholine synthase activity"/>
    <property type="evidence" value="ECO:0007669"/>
    <property type="project" value="UniProtKB-EC"/>
</dbReference>
<keyword evidence="12" id="KW-0443">Lipid metabolism</keyword>
<keyword evidence="11 18" id="KW-1133">Transmembrane helix</keyword>
<protein>
    <recommendedName>
        <fullName evidence="5">Phosphatidylcholine synthase</fullName>
        <ecNumber evidence="4">2.7.8.24</ecNumber>
    </recommendedName>
    <alternativeName>
        <fullName evidence="17">CDP-diglyceride-choline O-phosphatidyltransferase</fullName>
    </alternativeName>
</protein>
<dbReference type="Proteomes" id="UP000280444">
    <property type="component" value="Unassembled WGS sequence"/>
</dbReference>
<feature type="transmembrane region" description="Helical" evidence="18">
    <location>
        <begin position="188"/>
        <end position="207"/>
    </location>
</feature>
<feature type="transmembrane region" description="Helical" evidence="18">
    <location>
        <begin position="43"/>
        <end position="65"/>
    </location>
</feature>
<evidence type="ECO:0000256" key="4">
    <source>
        <dbReference type="ARBA" id="ARBA00013195"/>
    </source>
</evidence>
<dbReference type="GO" id="GO:0008654">
    <property type="term" value="P:phospholipid biosynthetic process"/>
    <property type="evidence" value="ECO:0007669"/>
    <property type="project" value="UniProtKB-KW"/>
</dbReference>
<evidence type="ECO:0000256" key="10">
    <source>
        <dbReference type="ARBA" id="ARBA00022692"/>
    </source>
</evidence>
<accession>A0A3P1SGS5</accession>
<evidence type="ECO:0000256" key="13">
    <source>
        <dbReference type="ARBA" id="ARBA00023136"/>
    </source>
</evidence>
<keyword evidence="16" id="KW-1208">Phospholipid metabolism</keyword>
<feature type="transmembrane region" description="Helical" evidence="18">
    <location>
        <begin position="77"/>
        <end position="100"/>
    </location>
</feature>
<comment type="catalytic activity">
    <reaction evidence="1">
        <text>a CDP-1,2-diacyl-sn-glycerol + choline = a 1,2-diacyl-sn-glycero-3-phosphocholine + CMP + H(+)</text>
        <dbReference type="Rhea" id="RHEA:14597"/>
        <dbReference type="ChEBI" id="CHEBI:15354"/>
        <dbReference type="ChEBI" id="CHEBI:15378"/>
        <dbReference type="ChEBI" id="CHEBI:57643"/>
        <dbReference type="ChEBI" id="CHEBI:58332"/>
        <dbReference type="ChEBI" id="CHEBI:60377"/>
        <dbReference type="EC" id="2.7.8.24"/>
    </reaction>
</comment>
<evidence type="ECO:0000256" key="3">
    <source>
        <dbReference type="ARBA" id="ARBA00004429"/>
    </source>
</evidence>
<evidence type="ECO:0000256" key="7">
    <source>
        <dbReference type="ARBA" id="ARBA00022516"/>
    </source>
</evidence>
<evidence type="ECO:0000256" key="12">
    <source>
        <dbReference type="ARBA" id="ARBA00023098"/>
    </source>
</evidence>
<evidence type="ECO:0000256" key="18">
    <source>
        <dbReference type="SAM" id="Phobius"/>
    </source>
</evidence>
<dbReference type="PIRSF" id="PIRSF000851">
    <property type="entry name" value="PcS"/>
    <property type="match status" value="1"/>
</dbReference>
<sequence>MTDDSRLPRHRVALAWATHIFTLTGALWACLATVALFENNIKLMWLWLGIALIVDGVDGTFARWAEVKTYAPGFDGTALDLIVDYLTWTFIPAAFIYLHIDFGSVSIGLAAMVLITVSSLFCYCNVALKTSDHYFMGFPAAWNVVAVIMWIFELTPITNIIVTITLAVLTVAPLTFVHPFRVKRLRPVNIAAASAWVFATAGLVALYPASPLWLVIVWWISGGWIMAISAWRTVKQIHKQRKSAGACVPA</sequence>
<dbReference type="RefSeq" id="WP_124867579.1">
    <property type="nucleotide sequence ID" value="NZ_RQZF01000001.1"/>
</dbReference>
<feature type="transmembrane region" description="Helical" evidence="18">
    <location>
        <begin position="133"/>
        <end position="151"/>
    </location>
</feature>
<keyword evidence="14" id="KW-0594">Phospholipid biosynthesis</keyword>
<gene>
    <name evidence="19" type="ORF">EII11_00665</name>
</gene>
<dbReference type="Gene3D" id="1.20.120.1760">
    <property type="match status" value="1"/>
</dbReference>
<dbReference type="InterPro" id="IPR026027">
    <property type="entry name" value="PcS"/>
</dbReference>
<evidence type="ECO:0000256" key="2">
    <source>
        <dbReference type="ARBA" id="ARBA00001936"/>
    </source>
</evidence>
<keyword evidence="9" id="KW-0808">Transferase</keyword>
<keyword evidence="8" id="KW-0997">Cell inner membrane</keyword>
<feature type="transmembrane region" description="Helical" evidence="18">
    <location>
        <begin position="12"/>
        <end position="37"/>
    </location>
</feature>
<dbReference type="EC" id="2.7.8.24" evidence="4"/>
<evidence type="ECO:0000256" key="16">
    <source>
        <dbReference type="ARBA" id="ARBA00023264"/>
    </source>
</evidence>
<reference evidence="19 20" key="1">
    <citation type="submission" date="2018-11" db="EMBL/GenBank/DDBJ databases">
        <title>Genomes From Bacteria Associated with the Canine Oral Cavity: a Test Case for Automated Genome-Based Taxonomic Assignment.</title>
        <authorList>
            <person name="Coil D.A."/>
            <person name="Jospin G."/>
            <person name="Darling A.E."/>
            <person name="Wallis C."/>
            <person name="Davis I.J."/>
            <person name="Harris S."/>
            <person name="Eisen J.A."/>
            <person name="Holcombe L.J."/>
            <person name="O'Flynn C."/>
        </authorList>
    </citation>
    <scope>NUCLEOTIDE SEQUENCE [LARGE SCALE GENOMIC DNA]</scope>
    <source>
        <strain evidence="19 20">OH770</strain>
    </source>
</reference>
<evidence type="ECO:0000313" key="20">
    <source>
        <dbReference type="Proteomes" id="UP000280444"/>
    </source>
</evidence>
<name>A0A3P1SGS5_9ACTO</name>
<comment type="caution">
    <text evidence="19">The sequence shown here is derived from an EMBL/GenBank/DDBJ whole genome shotgun (WGS) entry which is preliminary data.</text>
</comment>
<keyword evidence="13 18" id="KW-0472">Membrane</keyword>
<evidence type="ECO:0000256" key="14">
    <source>
        <dbReference type="ARBA" id="ARBA00023209"/>
    </source>
</evidence>
<organism evidence="19 20">
    <name type="scientific">Schaalia canis</name>
    <dbReference type="NCBI Taxonomy" id="100469"/>
    <lineage>
        <taxon>Bacteria</taxon>
        <taxon>Bacillati</taxon>
        <taxon>Actinomycetota</taxon>
        <taxon>Actinomycetes</taxon>
        <taxon>Actinomycetales</taxon>
        <taxon>Actinomycetaceae</taxon>
        <taxon>Schaalia</taxon>
    </lineage>
</organism>
<comment type="cofactor">
    <cofactor evidence="2">
        <name>Mn(2+)</name>
        <dbReference type="ChEBI" id="CHEBI:29035"/>
    </cofactor>
</comment>
<dbReference type="OrthoDB" id="350520at2"/>
<keyword evidence="6" id="KW-1003">Cell membrane</keyword>
<dbReference type="EMBL" id="RQZF01000001">
    <property type="protein sequence ID" value="RRC96216.1"/>
    <property type="molecule type" value="Genomic_DNA"/>
</dbReference>
<feature type="transmembrane region" description="Helical" evidence="18">
    <location>
        <begin position="157"/>
        <end position="176"/>
    </location>
</feature>
<dbReference type="InterPro" id="IPR043130">
    <property type="entry name" value="CDP-OH_PTrfase_TM_dom"/>
</dbReference>
<evidence type="ECO:0000256" key="15">
    <source>
        <dbReference type="ARBA" id="ARBA00023211"/>
    </source>
</evidence>
<feature type="transmembrane region" description="Helical" evidence="18">
    <location>
        <begin position="213"/>
        <end position="234"/>
    </location>
</feature>
<evidence type="ECO:0000256" key="11">
    <source>
        <dbReference type="ARBA" id="ARBA00022989"/>
    </source>
</evidence>
<keyword evidence="10 18" id="KW-0812">Transmembrane</keyword>